<dbReference type="GO" id="GO:0016887">
    <property type="term" value="F:ATP hydrolysis activity"/>
    <property type="evidence" value="ECO:0007669"/>
    <property type="project" value="InterPro"/>
</dbReference>
<evidence type="ECO:0000256" key="3">
    <source>
        <dbReference type="ARBA" id="ARBA00022840"/>
    </source>
</evidence>
<comment type="caution">
    <text evidence="6">The sequence shown here is derived from an EMBL/GenBank/DDBJ whole genome shotgun (WGS) entry which is preliminary data.</text>
</comment>
<keyword evidence="2" id="KW-0547">Nucleotide-binding</keyword>
<dbReference type="PANTHER" id="PTHR23073">
    <property type="entry name" value="26S PROTEASOME REGULATORY SUBUNIT"/>
    <property type="match status" value="1"/>
</dbReference>
<dbReference type="SMART" id="SM00382">
    <property type="entry name" value="AAA"/>
    <property type="match status" value="2"/>
</dbReference>
<evidence type="ECO:0000256" key="4">
    <source>
        <dbReference type="SAM" id="MobiDB-lite"/>
    </source>
</evidence>
<feature type="compositionally biased region" description="Acidic residues" evidence="4">
    <location>
        <begin position="103"/>
        <end position="116"/>
    </location>
</feature>
<accession>S9UFZ1</accession>
<dbReference type="Pfam" id="PF22977">
    <property type="entry name" value="WHD"/>
    <property type="match status" value="1"/>
</dbReference>
<feature type="domain" description="AAA+ ATPase" evidence="5">
    <location>
        <begin position="705"/>
        <end position="829"/>
    </location>
</feature>
<evidence type="ECO:0000256" key="1">
    <source>
        <dbReference type="ARBA" id="ARBA00006914"/>
    </source>
</evidence>
<sequence length="914" mass="99721">MGSAPVLSVIAAQARLSASDVFSFLSSNRVHIKQGILCTSADTTMEGKVTMPVEVVTALSGAALPHDLFLKLQGTVVMEVLGEDGVTAVEQAAGDAPPRSPAADEEDGDDGDDAEPLESSAEGSVARLTDAARSPPAEDGGEGGPHFGTAAVVPVMELKDISPFFGRSRHASGEAKGAGDQINEGALVSTLAHVPYKSEVEFVEDAFQIIALLINIRNADGVMKDEDDATATAKPKMEASLRGMRRKVRVSSAVHRARLEATLKEGRFVPRVEQLSRRLGLTEVEKLIVLLMVGTIVSHDVLVAINGRYVMRDGQRIMTVGYILFVLCDGLMERVVGRKAFYRSAPLIANGIVTIFADNSRMLNTDLTEYFVDIDRTIVDSLMGMDTETSEIVPGSQLYMPSVPFEHVALPTATTNLVLSTIEHYGLFEKCKKQCGFAEKMGTSNTGLVILFYGPSGTGKTMLANAVAHNMKKRILVVNFSQFKSDLTAAAVMRFLFREAKLNDAIIFFDECETLFESRDNNSMLTSVLTEFEKYDGIVLMSTNRAQNMDDAMNRRISLMIEFKLPDCHLRKRIWTSHVPATLKLAENVSLDTLANNYELSGGLIRNAVLAAIRTAVARENTDTPTLTAEDFDAGARQQLRGFFLAAERQNLVSGHAYVTPRRSLAQLVVESGTRHQVELIAHAAKSRTALFAQWGFNEEACQSHGTLYVFHGPSGTGKSLAVEGIAYECGAIVRVCNIMEQLLLQQNTIRAVFEEGRQLGAVIAFDEAQQLFDYTDRSQQIAQLIYYYAMQYPRPVIIIATTTTSGGGLDLPAVRLKFTQVIAFRTPSRELREALWRKAFPPLVPLADDVDFAELGTAAVSAKTIDAVVFSACGRAVAQSESGRQVTMKLLREELELAMARERTLNPSSNMFA</sequence>
<dbReference type="Gene3D" id="3.40.50.300">
    <property type="entry name" value="P-loop containing nucleotide triphosphate hydrolases"/>
    <property type="match status" value="2"/>
</dbReference>
<dbReference type="AlphaFoldDB" id="S9UFZ1"/>
<comment type="similarity">
    <text evidence="1">Belongs to the AAA ATPase family.</text>
</comment>
<dbReference type="OrthoDB" id="10042665at2759"/>
<proteinExistence type="inferred from homology"/>
<evidence type="ECO:0000313" key="7">
    <source>
        <dbReference type="Proteomes" id="UP000015354"/>
    </source>
</evidence>
<dbReference type="Gene3D" id="1.10.8.60">
    <property type="match status" value="1"/>
</dbReference>
<dbReference type="FunFam" id="3.40.50.300:FF:002589">
    <property type="entry name" value="Putative AAA family ATPase"/>
    <property type="match status" value="1"/>
</dbReference>
<keyword evidence="7" id="KW-1185">Reference proteome</keyword>
<protein>
    <submittedName>
        <fullName evidence="6">AAA ATPase</fullName>
    </submittedName>
</protein>
<gene>
    <name evidence="6" type="ORF">STCU_05660</name>
</gene>
<dbReference type="CDD" id="cd00009">
    <property type="entry name" value="AAA"/>
    <property type="match status" value="1"/>
</dbReference>
<dbReference type="SUPFAM" id="SSF52540">
    <property type="entry name" value="P-loop containing nucleoside triphosphate hydrolases"/>
    <property type="match status" value="2"/>
</dbReference>
<dbReference type="CDD" id="cd19481">
    <property type="entry name" value="RecA-like_protease"/>
    <property type="match status" value="1"/>
</dbReference>
<feature type="domain" description="AAA+ ATPase" evidence="5">
    <location>
        <begin position="446"/>
        <end position="567"/>
    </location>
</feature>
<dbReference type="GO" id="GO:0005524">
    <property type="term" value="F:ATP binding"/>
    <property type="evidence" value="ECO:0007669"/>
    <property type="project" value="UniProtKB-KW"/>
</dbReference>
<evidence type="ECO:0000313" key="6">
    <source>
        <dbReference type="EMBL" id="EPY27619.1"/>
    </source>
</evidence>
<reference evidence="6 7" key="1">
    <citation type="journal article" date="2013" name="PLoS ONE">
        <title>Predicting the Proteins of Angomonas deanei, Strigomonas culicis and Their Respective Endosymbionts Reveals New Aspects of the Trypanosomatidae Family.</title>
        <authorList>
            <person name="Motta M.C."/>
            <person name="Martins A.C."/>
            <person name="de Souza S.S."/>
            <person name="Catta-Preta C.M."/>
            <person name="Silva R."/>
            <person name="Klein C.C."/>
            <person name="de Almeida L.G."/>
            <person name="de Lima Cunha O."/>
            <person name="Ciapina L.P."/>
            <person name="Brocchi M."/>
            <person name="Colabardini A.C."/>
            <person name="de Araujo Lima B."/>
            <person name="Machado C.R."/>
            <person name="de Almeida Soares C.M."/>
            <person name="Probst C.M."/>
            <person name="de Menezes C.B."/>
            <person name="Thompson C.E."/>
            <person name="Bartholomeu D.C."/>
            <person name="Gradia D.F."/>
            <person name="Pavoni D.P."/>
            <person name="Grisard E.C."/>
            <person name="Fantinatti-Garboggini F."/>
            <person name="Marchini F.K."/>
            <person name="Rodrigues-Luiz G.F."/>
            <person name="Wagner G."/>
            <person name="Goldman G.H."/>
            <person name="Fietto J.L."/>
            <person name="Elias M.C."/>
            <person name="Goldman M.H."/>
            <person name="Sagot M.F."/>
            <person name="Pereira M."/>
            <person name="Stoco P.H."/>
            <person name="de Mendonca-Neto R.P."/>
            <person name="Teixeira S.M."/>
            <person name="Maciel T.E."/>
            <person name="de Oliveira Mendes T.A."/>
            <person name="Urmenyi T.P."/>
            <person name="de Souza W."/>
            <person name="Schenkman S."/>
            <person name="de Vasconcelos A.T."/>
        </authorList>
    </citation>
    <scope>NUCLEOTIDE SEQUENCE [LARGE SCALE GENOMIC DNA]</scope>
</reference>
<dbReference type="InterPro" id="IPR003959">
    <property type="entry name" value="ATPase_AAA_core"/>
</dbReference>
<name>S9UFZ1_9TRYP</name>
<dbReference type="InterPro" id="IPR027417">
    <property type="entry name" value="P-loop_NTPase"/>
</dbReference>
<organism evidence="6 7">
    <name type="scientific">Strigomonas culicis</name>
    <dbReference type="NCBI Taxonomy" id="28005"/>
    <lineage>
        <taxon>Eukaryota</taxon>
        <taxon>Discoba</taxon>
        <taxon>Euglenozoa</taxon>
        <taxon>Kinetoplastea</taxon>
        <taxon>Metakinetoplastina</taxon>
        <taxon>Trypanosomatida</taxon>
        <taxon>Trypanosomatidae</taxon>
        <taxon>Strigomonadinae</taxon>
        <taxon>Strigomonas</taxon>
    </lineage>
</organism>
<evidence type="ECO:0000256" key="2">
    <source>
        <dbReference type="ARBA" id="ARBA00022741"/>
    </source>
</evidence>
<dbReference type="InterPro" id="IPR003593">
    <property type="entry name" value="AAA+_ATPase"/>
</dbReference>
<keyword evidence="3" id="KW-0067">ATP-binding</keyword>
<dbReference type="InterPro" id="IPR054472">
    <property type="entry name" value="WHD"/>
</dbReference>
<dbReference type="EMBL" id="ATMH01005660">
    <property type="protein sequence ID" value="EPY27619.1"/>
    <property type="molecule type" value="Genomic_DNA"/>
</dbReference>
<feature type="region of interest" description="Disordered" evidence="4">
    <location>
        <begin position="91"/>
        <end position="148"/>
    </location>
</feature>
<dbReference type="Pfam" id="PF00004">
    <property type="entry name" value="AAA"/>
    <property type="match status" value="2"/>
</dbReference>
<dbReference type="InterPro" id="IPR050221">
    <property type="entry name" value="26S_Proteasome_ATPase"/>
</dbReference>
<evidence type="ECO:0000259" key="5">
    <source>
        <dbReference type="SMART" id="SM00382"/>
    </source>
</evidence>
<dbReference type="Proteomes" id="UP000015354">
    <property type="component" value="Unassembled WGS sequence"/>
</dbReference>